<feature type="region of interest" description="Disordered" evidence="4">
    <location>
        <begin position="714"/>
        <end position="765"/>
    </location>
</feature>
<evidence type="ECO:0000256" key="1">
    <source>
        <dbReference type="ARBA" id="ARBA00023117"/>
    </source>
</evidence>
<dbReference type="Pfam" id="PF17035">
    <property type="entry name" value="BET"/>
    <property type="match status" value="1"/>
</dbReference>
<feature type="domain" description="Bromo" evidence="5">
    <location>
        <begin position="17"/>
        <end position="89"/>
    </location>
</feature>
<feature type="region of interest" description="Disordered" evidence="4">
    <location>
        <begin position="450"/>
        <end position="536"/>
    </location>
</feature>
<protein>
    <recommendedName>
        <fullName evidence="9">Bromodomain-containing protein</fullName>
    </recommendedName>
</protein>
<dbReference type="Gene3D" id="1.20.1270.220">
    <property type="match status" value="1"/>
</dbReference>
<proteinExistence type="predicted"/>
<feature type="compositionally biased region" description="Low complexity" evidence="4">
    <location>
        <begin position="479"/>
        <end position="497"/>
    </location>
</feature>
<evidence type="ECO:0000313" key="8">
    <source>
        <dbReference type="Proteomes" id="UP001479436"/>
    </source>
</evidence>
<dbReference type="InterPro" id="IPR036427">
    <property type="entry name" value="Bromodomain-like_sf"/>
</dbReference>
<evidence type="ECO:0000256" key="3">
    <source>
        <dbReference type="SAM" id="Coils"/>
    </source>
</evidence>
<dbReference type="InterPro" id="IPR027353">
    <property type="entry name" value="NET_dom"/>
</dbReference>
<feature type="coiled-coil region" evidence="3">
    <location>
        <begin position="620"/>
        <end position="665"/>
    </location>
</feature>
<feature type="compositionally biased region" description="Low complexity" evidence="4">
    <location>
        <begin position="721"/>
        <end position="736"/>
    </location>
</feature>
<dbReference type="InterPro" id="IPR038336">
    <property type="entry name" value="NET_sf"/>
</dbReference>
<accession>A0ABR2W8X4</accession>
<feature type="domain" description="NET" evidence="6">
    <location>
        <begin position="374"/>
        <end position="456"/>
    </location>
</feature>
<evidence type="ECO:0008006" key="9">
    <source>
        <dbReference type="Google" id="ProtNLM"/>
    </source>
</evidence>
<sequence length="765" mass="87447">MIREQHKYCGEILKALKRHPDAGHFLEPVDPVKLNVPDYPDIIRNPMDLKTMERKLNDCRYDIVDQFIADMRLIFDNCYLYNGKDSIVGSFAQNLERVFNNRLKKMPQGSQIKRLSPPILDDLPIKPKPKAAKRDSVEPKLQRETSVSQDSRRGSNASSQSKRKAKRSIPDIQYKFCLSIIKELHKKRHANYAYPFLEPVDWEAMNLPDYPNIIKQPMDISTIKKKLESGAYHNINDFEGDIRLMLENCYTYNPVNNPVYNMGKSVEKVFDSMWAQRPPLPPPSPKEPSPEPQKIESEESSHEVDKDTRTEQIAEMQRHIEFMTRQLASMKDAAKDKKKEKKPKSSRMKSSSQRDSKSTTTSSKGVRKKVVSDDSSDDDDVPAMTFEQKQELSDNINLLSSDKLDVVINLIRSSMPELNEGDQDEIELDIDSLDKSTLYKLYKFVKSNIEPKRGKHLSKAPKHEHLGGKRKRRLIPDESSSSSSSSGSDSSSSSSGSDSEHSPIPPRKRSSLARPRSPLESSVRSKDVPSGNKISFEAVPIDTLGLDIQIPKRSKQVTNGHKSDNAVKIQNVDRWAALVKDAESNKSESEDKAVDPIWAKYNSELKAKREQHDKIRAEVLAKEKYQQEEVERQKRLAQQRREEEAKRMRAERLQMEERRRVVEKERSIKREYARSQRLADAKHSIDLTHQALVMAAFERDLFKDREARERERVRFMKLMTPTSPAAASPGSSQAESPLPPLTPQSHSGHSHVESEDGEIVEPAQH</sequence>
<keyword evidence="1 2" id="KW-0103">Bromodomain</keyword>
<dbReference type="InterPro" id="IPR050935">
    <property type="entry name" value="Bromo_chromatin_reader"/>
</dbReference>
<evidence type="ECO:0000259" key="5">
    <source>
        <dbReference type="PROSITE" id="PS50014"/>
    </source>
</evidence>
<keyword evidence="8" id="KW-1185">Reference proteome</keyword>
<feature type="domain" description="Bromo" evidence="5">
    <location>
        <begin position="188"/>
        <end position="260"/>
    </location>
</feature>
<dbReference type="PANTHER" id="PTHR22880">
    <property type="entry name" value="FALZ-RELATED BROMODOMAIN-CONTAINING PROTEINS"/>
    <property type="match status" value="1"/>
</dbReference>
<feature type="compositionally biased region" description="Basic and acidic residues" evidence="4">
    <location>
        <begin position="132"/>
        <end position="143"/>
    </location>
</feature>
<dbReference type="Proteomes" id="UP001479436">
    <property type="component" value="Unassembled WGS sequence"/>
</dbReference>
<evidence type="ECO:0000259" key="6">
    <source>
        <dbReference type="PROSITE" id="PS51525"/>
    </source>
</evidence>
<dbReference type="Gene3D" id="1.20.920.10">
    <property type="entry name" value="Bromodomain-like"/>
    <property type="match status" value="2"/>
</dbReference>
<dbReference type="EMBL" id="JASJQH010006921">
    <property type="protein sequence ID" value="KAK9727433.1"/>
    <property type="molecule type" value="Genomic_DNA"/>
</dbReference>
<dbReference type="SUPFAM" id="SSF47370">
    <property type="entry name" value="Bromodomain"/>
    <property type="match status" value="2"/>
</dbReference>
<evidence type="ECO:0000256" key="2">
    <source>
        <dbReference type="PROSITE-ProRule" id="PRU00035"/>
    </source>
</evidence>
<feature type="region of interest" description="Disordered" evidence="4">
    <location>
        <begin position="330"/>
        <end position="387"/>
    </location>
</feature>
<gene>
    <name evidence="7" type="ORF">K7432_001872</name>
</gene>
<evidence type="ECO:0000313" key="7">
    <source>
        <dbReference type="EMBL" id="KAK9727433.1"/>
    </source>
</evidence>
<feature type="region of interest" description="Disordered" evidence="4">
    <location>
        <begin position="107"/>
        <end position="166"/>
    </location>
</feature>
<dbReference type="Pfam" id="PF00439">
    <property type="entry name" value="Bromodomain"/>
    <property type="match status" value="2"/>
</dbReference>
<dbReference type="InterPro" id="IPR001487">
    <property type="entry name" value="Bromodomain"/>
</dbReference>
<dbReference type="PRINTS" id="PR00503">
    <property type="entry name" value="BROMODOMAIN"/>
</dbReference>
<dbReference type="PROSITE" id="PS51525">
    <property type="entry name" value="NET"/>
    <property type="match status" value="1"/>
</dbReference>
<dbReference type="SMART" id="SM00297">
    <property type="entry name" value="BROMO"/>
    <property type="match status" value="2"/>
</dbReference>
<reference evidence="7 8" key="1">
    <citation type="submission" date="2023-04" db="EMBL/GenBank/DDBJ databases">
        <title>Genome of Basidiobolus ranarum AG-B5.</title>
        <authorList>
            <person name="Stajich J.E."/>
            <person name="Carter-House D."/>
            <person name="Gryganskyi A."/>
        </authorList>
    </citation>
    <scope>NUCLEOTIDE SEQUENCE [LARGE SCALE GENOMIC DNA]</scope>
    <source>
        <strain evidence="7 8">AG-B5</strain>
    </source>
</reference>
<dbReference type="PROSITE" id="PS50014">
    <property type="entry name" value="BROMODOMAIN_2"/>
    <property type="match status" value="2"/>
</dbReference>
<comment type="caution">
    <text evidence="7">The sequence shown here is derived from an EMBL/GenBank/DDBJ whole genome shotgun (WGS) entry which is preliminary data.</text>
</comment>
<name>A0ABR2W8X4_9FUNG</name>
<organism evidence="7 8">
    <name type="scientific">Basidiobolus ranarum</name>
    <dbReference type="NCBI Taxonomy" id="34480"/>
    <lineage>
        <taxon>Eukaryota</taxon>
        <taxon>Fungi</taxon>
        <taxon>Fungi incertae sedis</taxon>
        <taxon>Zoopagomycota</taxon>
        <taxon>Entomophthoromycotina</taxon>
        <taxon>Basidiobolomycetes</taxon>
        <taxon>Basidiobolales</taxon>
        <taxon>Basidiobolaceae</taxon>
        <taxon>Basidiobolus</taxon>
    </lineage>
</organism>
<keyword evidence="3" id="KW-0175">Coiled coil</keyword>
<dbReference type="PANTHER" id="PTHR22880:SF225">
    <property type="entry name" value="BROMODOMAIN-CONTAINING PROTEIN BET-1-RELATED"/>
    <property type="match status" value="1"/>
</dbReference>
<feature type="compositionally biased region" description="Basic and acidic residues" evidence="4">
    <location>
        <begin position="293"/>
        <end position="308"/>
    </location>
</feature>
<feature type="region of interest" description="Disordered" evidence="4">
    <location>
        <begin position="274"/>
        <end position="308"/>
    </location>
</feature>
<feature type="compositionally biased region" description="Basic residues" evidence="4">
    <location>
        <begin position="338"/>
        <end position="347"/>
    </location>
</feature>
<evidence type="ECO:0000256" key="4">
    <source>
        <dbReference type="SAM" id="MobiDB-lite"/>
    </source>
</evidence>
<feature type="compositionally biased region" description="Pro residues" evidence="4">
    <location>
        <begin position="278"/>
        <end position="291"/>
    </location>
</feature>